<comment type="caution">
    <text evidence="1">The sequence shown here is derived from an EMBL/GenBank/DDBJ whole genome shotgun (WGS) entry which is preliminary data.</text>
</comment>
<evidence type="ECO:0000313" key="1">
    <source>
        <dbReference type="EMBL" id="KGT73900.1"/>
    </source>
</evidence>
<reference evidence="1 2" key="1">
    <citation type="submission" date="2014-09" db="EMBL/GenBank/DDBJ databases">
        <title>Draft genome of Bradyrhizobium japonicum Is-34.</title>
        <authorList>
            <person name="Tsurumaru H."/>
            <person name="Yamakawa T."/>
            <person name="Hashimoto S."/>
            <person name="Okizaki K."/>
            <person name="Kanesaki Y."/>
            <person name="Yoshikawa H."/>
            <person name="Yajima S."/>
        </authorList>
    </citation>
    <scope>NUCLEOTIDE SEQUENCE [LARGE SCALE GENOMIC DNA]</scope>
    <source>
        <strain evidence="1 2">Is-34</strain>
    </source>
</reference>
<dbReference type="eggNOG" id="ENOG5031NUZ">
    <property type="taxonomic scope" value="Bacteria"/>
</dbReference>
<name>A0A0A3XHW7_BRAJP</name>
<sequence length="99" mass="10760">MGTMAARRAAPELQLSAVPRALPQKPGDNALERCKIQENRRNGMFEISGFDTAGVVSLKRLSLAAALKKARELVEDGCWDVQIVDPAGQVYTSFEEQAA</sequence>
<organism evidence="1 2">
    <name type="scientific">Bradyrhizobium japonicum</name>
    <dbReference type="NCBI Taxonomy" id="375"/>
    <lineage>
        <taxon>Bacteria</taxon>
        <taxon>Pseudomonadati</taxon>
        <taxon>Pseudomonadota</taxon>
        <taxon>Alphaproteobacteria</taxon>
        <taxon>Hyphomicrobiales</taxon>
        <taxon>Nitrobacteraceae</taxon>
        <taxon>Bradyrhizobium</taxon>
    </lineage>
</organism>
<proteinExistence type="predicted"/>
<accession>A0A0A3XHW7</accession>
<dbReference type="Proteomes" id="UP000030377">
    <property type="component" value="Unassembled WGS sequence"/>
</dbReference>
<gene>
    <name evidence="1" type="ORF">MA20_41020</name>
</gene>
<evidence type="ECO:0000313" key="2">
    <source>
        <dbReference type="Proteomes" id="UP000030377"/>
    </source>
</evidence>
<protein>
    <submittedName>
        <fullName evidence="1">Uncharacterized protein</fullName>
    </submittedName>
</protein>
<dbReference type="EMBL" id="JRPN01000039">
    <property type="protein sequence ID" value="KGT73900.1"/>
    <property type="molecule type" value="Genomic_DNA"/>
</dbReference>
<dbReference type="AlphaFoldDB" id="A0A0A3XHW7"/>